<dbReference type="EMBL" id="VUMS01000005">
    <property type="protein sequence ID" value="MST65830.1"/>
    <property type="molecule type" value="Genomic_DNA"/>
</dbReference>
<dbReference type="CDD" id="cd00143">
    <property type="entry name" value="PP2Cc"/>
    <property type="match status" value="1"/>
</dbReference>
<evidence type="ECO:0000313" key="3">
    <source>
        <dbReference type="Proteomes" id="UP000440513"/>
    </source>
</evidence>
<dbReference type="SMART" id="SM00332">
    <property type="entry name" value="PP2Cc"/>
    <property type="match status" value="1"/>
</dbReference>
<sequence length="259" mass="29232">MIYKIAAHSDVGIVKKTNQDSVLVKIAQTNHGKVCLCVVCDGMGGLADGELASATVIREFDQWFINKLPGLLETPEFPMDELRVQWDDLVMRQNKKLAKYASGIGTRMGTTVVAFLVVDDKYYIMNIGDSRAYMVSDAIYQLTKDQTYVQYEMDLGHLTWEQAQTHPQRNVLLQCVGASDEIHPDYFVGDANPDTTFILCSDGFRHVISPDEIYEKFRPELLENEDIMLQNIVSLVELNKSRKEVDNISAAVIRTCREG</sequence>
<comment type="caution">
    <text evidence="2">The sequence shown here is derived from an EMBL/GenBank/DDBJ whole genome shotgun (WGS) entry which is preliminary data.</text>
</comment>
<proteinExistence type="predicted"/>
<protein>
    <submittedName>
        <fullName evidence="2">Serine/threonine-protein phosphatase</fullName>
    </submittedName>
</protein>
<name>A0A7X2TLE2_9FIRM</name>
<keyword evidence="3" id="KW-1185">Reference proteome</keyword>
<dbReference type="RefSeq" id="WP_154431557.1">
    <property type="nucleotide sequence ID" value="NZ_JBQHQP010000015.1"/>
</dbReference>
<dbReference type="Pfam" id="PF13672">
    <property type="entry name" value="PP2C_2"/>
    <property type="match status" value="1"/>
</dbReference>
<dbReference type="SUPFAM" id="SSF81606">
    <property type="entry name" value="PP2C-like"/>
    <property type="match status" value="1"/>
</dbReference>
<dbReference type="InterPro" id="IPR001932">
    <property type="entry name" value="PPM-type_phosphatase-like_dom"/>
</dbReference>
<dbReference type="AlphaFoldDB" id="A0A7X2TLE2"/>
<dbReference type="SMART" id="SM00331">
    <property type="entry name" value="PP2C_SIG"/>
    <property type="match status" value="1"/>
</dbReference>
<dbReference type="Gene3D" id="3.60.40.10">
    <property type="entry name" value="PPM-type phosphatase domain"/>
    <property type="match status" value="1"/>
</dbReference>
<organism evidence="2 3">
    <name type="scientific">Oliverpabstia intestinalis</name>
    <dbReference type="NCBI Taxonomy" id="2606633"/>
    <lineage>
        <taxon>Bacteria</taxon>
        <taxon>Bacillati</taxon>
        <taxon>Bacillota</taxon>
        <taxon>Clostridia</taxon>
        <taxon>Lachnospirales</taxon>
        <taxon>Lachnospiraceae</taxon>
        <taxon>Oliverpabstia</taxon>
    </lineage>
</organism>
<evidence type="ECO:0000313" key="2">
    <source>
        <dbReference type="EMBL" id="MST65830.1"/>
    </source>
</evidence>
<evidence type="ECO:0000259" key="1">
    <source>
        <dbReference type="PROSITE" id="PS51746"/>
    </source>
</evidence>
<accession>A0A7X2TLE2</accession>
<feature type="domain" description="PPM-type phosphatase" evidence="1">
    <location>
        <begin position="4"/>
        <end position="255"/>
    </location>
</feature>
<reference evidence="2 3" key="1">
    <citation type="submission" date="2019-08" db="EMBL/GenBank/DDBJ databases">
        <title>In-depth cultivation of the pig gut microbiome towards novel bacterial diversity and tailored functional studies.</title>
        <authorList>
            <person name="Wylensek D."/>
            <person name="Hitch T.C.A."/>
            <person name="Clavel T."/>
        </authorList>
    </citation>
    <scope>NUCLEOTIDE SEQUENCE [LARGE SCALE GENOMIC DNA]</scope>
    <source>
        <strain evidence="2 3">BSM-380-WT-5A</strain>
    </source>
</reference>
<dbReference type="InterPro" id="IPR036457">
    <property type="entry name" value="PPM-type-like_dom_sf"/>
</dbReference>
<dbReference type="Proteomes" id="UP000440513">
    <property type="component" value="Unassembled WGS sequence"/>
</dbReference>
<dbReference type="PROSITE" id="PS51746">
    <property type="entry name" value="PPM_2"/>
    <property type="match status" value="1"/>
</dbReference>
<gene>
    <name evidence="2" type="ORF">FYJ57_03575</name>
</gene>